<dbReference type="SUPFAM" id="SSF103473">
    <property type="entry name" value="MFS general substrate transporter"/>
    <property type="match status" value="1"/>
</dbReference>
<feature type="transmembrane region" description="Helical" evidence="8">
    <location>
        <begin position="79"/>
        <end position="98"/>
    </location>
</feature>
<dbReference type="PROSITE" id="PS50850">
    <property type="entry name" value="MFS"/>
    <property type="match status" value="1"/>
</dbReference>
<keyword evidence="2" id="KW-0813">Transport</keyword>
<dbReference type="GO" id="GO:0046677">
    <property type="term" value="P:response to antibiotic"/>
    <property type="evidence" value="ECO:0007669"/>
    <property type="project" value="UniProtKB-KW"/>
</dbReference>
<keyword evidence="3" id="KW-1003">Cell membrane</keyword>
<dbReference type="InterPro" id="IPR020846">
    <property type="entry name" value="MFS_dom"/>
</dbReference>
<dbReference type="STRING" id="114686.BM536_011050"/>
<evidence type="ECO:0000313" key="11">
    <source>
        <dbReference type="Proteomes" id="UP000184286"/>
    </source>
</evidence>
<keyword evidence="5 8" id="KW-1133">Transmembrane helix</keyword>
<feature type="transmembrane region" description="Helical" evidence="8">
    <location>
        <begin position="9"/>
        <end position="29"/>
    </location>
</feature>
<gene>
    <name evidence="10" type="ORF">BM536_011050</name>
</gene>
<dbReference type="RefSeq" id="WP_073500057.1">
    <property type="nucleotide sequence ID" value="NZ_MPOH02000010.1"/>
</dbReference>
<dbReference type="AlphaFoldDB" id="A0A1V6MV06"/>
<proteinExistence type="predicted"/>
<keyword evidence="7" id="KW-0046">Antibiotic resistance</keyword>
<dbReference type="NCBIfam" id="TIGR00711">
    <property type="entry name" value="efflux_EmrB"/>
    <property type="match status" value="1"/>
</dbReference>
<feature type="transmembrane region" description="Helical" evidence="8">
    <location>
        <begin position="49"/>
        <end position="67"/>
    </location>
</feature>
<feature type="transmembrane region" description="Helical" evidence="8">
    <location>
        <begin position="230"/>
        <end position="248"/>
    </location>
</feature>
<dbReference type="PANTHER" id="PTHR42718:SF48">
    <property type="entry name" value="CONSERVED TWO-DOMAIN MEMBRANE PROTEIN-RELATED"/>
    <property type="match status" value="1"/>
</dbReference>
<dbReference type="InterPro" id="IPR004638">
    <property type="entry name" value="EmrB-like"/>
</dbReference>
<name>A0A1V6MV06_9ACTN</name>
<feature type="transmembrane region" description="Helical" evidence="8">
    <location>
        <begin position="104"/>
        <end position="128"/>
    </location>
</feature>
<sequence length="460" mass="48398">MKHVKPPSYGLLFTIVSSSAFMVNLDLWVANVAFEAIGTDFDVSSLARLSWVLNAYTITLAAALVLFGRMGDRFGQRRLFLVGMVLFSLASAVCAAAPDVNVLIIARVFQGLGAAALLPASLAILIHVSAPERRQSAVRLWSAVGGMAAALGPVLGGLLVQVDWRWIFLVNVPIGCLILLLGMGSLPRASADIQGKPIDVLGSILLTGAIGATCLGLVQAPEWSWADWRTITTFSAAGIFVAILASSASRRPEPLIDPRLLQIKDFRTANIANIAFSVGFSILLVSLSLWCQSVWKYSALRTGLALSPGPAVVPIAVVLSIPLSRRFGSHRVSAVGCLLFCGSVLWLVHSIDTNPNYAESLLVSLLFAGFGFAFAAATLIAVAAGSLPSDSATTGSAIINAGRQLAGCLGVAILVTIVGSRHNLSDFSTPLKNSWYAGAVFSAIAIPFCLRLTKKPAGEK</sequence>
<feature type="transmembrane region" description="Helical" evidence="8">
    <location>
        <begin position="302"/>
        <end position="320"/>
    </location>
</feature>
<dbReference type="PANTHER" id="PTHR42718">
    <property type="entry name" value="MAJOR FACILITATOR SUPERFAMILY MULTIDRUG TRANSPORTER MFSC"/>
    <property type="match status" value="1"/>
</dbReference>
<dbReference type="EMBL" id="MPOH02000010">
    <property type="protein sequence ID" value="OQD56185.1"/>
    <property type="molecule type" value="Genomic_DNA"/>
</dbReference>
<dbReference type="Gene3D" id="1.20.1720.10">
    <property type="entry name" value="Multidrug resistance protein D"/>
    <property type="match status" value="1"/>
</dbReference>
<evidence type="ECO:0000256" key="6">
    <source>
        <dbReference type="ARBA" id="ARBA00023136"/>
    </source>
</evidence>
<evidence type="ECO:0000256" key="2">
    <source>
        <dbReference type="ARBA" id="ARBA00022448"/>
    </source>
</evidence>
<feature type="transmembrane region" description="Helical" evidence="8">
    <location>
        <begin position="166"/>
        <end position="186"/>
    </location>
</feature>
<feature type="transmembrane region" description="Helical" evidence="8">
    <location>
        <begin position="140"/>
        <end position="160"/>
    </location>
</feature>
<evidence type="ECO:0000256" key="3">
    <source>
        <dbReference type="ARBA" id="ARBA00022475"/>
    </source>
</evidence>
<dbReference type="InterPro" id="IPR011701">
    <property type="entry name" value="MFS"/>
</dbReference>
<evidence type="ECO:0000256" key="7">
    <source>
        <dbReference type="ARBA" id="ARBA00023251"/>
    </source>
</evidence>
<dbReference type="GO" id="GO:0022857">
    <property type="term" value="F:transmembrane transporter activity"/>
    <property type="evidence" value="ECO:0007669"/>
    <property type="project" value="InterPro"/>
</dbReference>
<feature type="transmembrane region" description="Helical" evidence="8">
    <location>
        <begin position="198"/>
        <end position="218"/>
    </location>
</feature>
<reference evidence="10 11" key="2">
    <citation type="submission" date="2017-02" db="EMBL/GenBank/DDBJ databases">
        <title>Draft genome sequence of Streptomyces phaeoluteigriseus type strain DSM41896.</title>
        <authorList>
            <person name="Salih T.S."/>
            <person name="Algora Gallardo L."/>
            <person name="Melo Santos T."/>
            <person name="Filgueira Martinez S."/>
            <person name="Herron P.R."/>
        </authorList>
    </citation>
    <scope>NUCLEOTIDE SEQUENCE [LARGE SCALE GENOMIC DNA]</scope>
    <source>
        <strain evidence="10 11">DSM 41896</strain>
    </source>
</reference>
<evidence type="ECO:0000256" key="4">
    <source>
        <dbReference type="ARBA" id="ARBA00022692"/>
    </source>
</evidence>
<accession>A0A1V6MV06</accession>
<dbReference type="GO" id="GO:0005886">
    <property type="term" value="C:plasma membrane"/>
    <property type="evidence" value="ECO:0007669"/>
    <property type="project" value="UniProtKB-SubCell"/>
</dbReference>
<feature type="transmembrane region" description="Helical" evidence="8">
    <location>
        <begin position="332"/>
        <end position="349"/>
    </location>
</feature>
<dbReference type="Pfam" id="PF07690">
    <property type="entry name" value="MFS_1"/>
    <property type="match status" value="1"/>
</dbReference>
<comment type="subcellular location">
    <subcellularLocation>
        <location evidence="1">Cell membrane</location>
        <topology evidence="1">Multi-pass membrane protein</topology>
    </subcellularLocation>
</comment>
<evidence type="ECO:0000256" key="1">
    <source>
        <dbReference type="ARBA" id="ARBA00004651"/>
    </source>
</evidence>
<reference evidence="11" key="1">
    <citation type="submission" date="2016-11" db="EMBL/GenBank/DDBJ databases">
        <authorList>
            <person name="Schniete J.K."/>
            <person name="Salih T."/>
            <person name="Algora Gallardo L."/>
            <person name="Martinez Fernandez S."/>
            <person name="Herron P.R."/>
        </authorList>
    </citation>
    <scope>NUCLEOTIDE SEQUENCE [LARGE SCALE GENOMIC DNA]</scope>
    <source>
        <strain evidence="11">DSM 41896</strain>
    </source>
</reference>
<protein>
    <recommendedName>
        <fullName evidence="9">Major facilitator superfamily (MFS) profile domain-containing protein</fullName>
    </recommendedName>
</protein>
<feature type="domain" description="Major facilitator superfamily (MFS) profile" evidence="9">
    <location>
        <begin position="12"/>
        <end position="457"/>
    </location>
</feature>
<evidence type="ECO:0000259" key="9">
    <source>
        <dbReference type="PROSITE" id="PS50850"/>
    </source>
</evidence>
<dbReference type="CDD" id="cd17321">
    <property type="entry name" value="MFS_MMR_MDR_like"/>
    <property type="match status" value="1"/>
</dbReference>
<keyword evidence="4 8" id="KW-0812">Transmembrane</keyword>
<organism evidence="10 11">
    <name type="scientific">Streptomyces phaeoluteigriseus</name>
    <dbReference type="NCBI Taxonomy" id="114686"/>
    <lineage>
        <taxon>Bacteria</taxon>
        <taxon>Bacillati</taxon>
        <taxon>Actinomycetota</taxon>
        <taxon>Actinomycetes</taxon>
        <taxon>Kitasatosporales</taxon>
        <taxon>Streptomycetaceae</taxon>
        <taxon>Streptomyces</taxon>
        <taxon>Streptomyces aurantiacus group</taxon>
    </lineage>
</organism>
<feature type="transmembrane region" description="Helical" evidence="8">
    <location>
        <begin position="405"/>
        <end position="422"/>
    </location>
</feature>
<feature type="transmembrane region" description="Helical" evidence="8">
    <location>
        <begin position="361"/>
        <end position="384"/>
    </location>
</feature>
<dbReference type="Gene3D" id="1.20.1250.20">
    <property type="entry name" value="MFS general substrate transporter like domains"/>
    <property type="match status" value="1"/>
</dbReference>
<dbReference type="InterPro" id="IPR036259">
    <property type="entry name" value="MFS_trans_sf"/>
</dbReference>
<feature type="transmembrane region" description="Helical" evidence="8">
    <location>
        <begin position="269"/>
        <end position="290"/>
    </location>
</feature>
<keyword evidence="6 8" id="KW-0472">Membrane</keyword>
<evidence type="ECO:0000256" key="8">
    <source>
        <dbReference type="SAM" id="Phobius"/>
    </source>
</evidence>
<dbReference type="Proteomes" id="UP000184286">
    <property type="component" value="Unassembled WGS sequence"/>
</dbReference>
<evidence type="ECO:0000256" key="5">
    <source>
        <dbReference type="ARBA" id="ARBA00022989"/>
    </source>
</evidence>
<comment type="caution">
    <text evidence="10">The sequence shown here is derived from an EMBL/GenBank/DDBJ whole genome shotgun (WGS) entry which is preliminary data.</text>
</comment>
<evidence type="ECO:0000313" key="10">
    <source>
        <dbReference type="EMBL" id="OQD56185.1"/>
    </source>
</evidence>
<feature type="transmembrane region" description="Helical" evidence="8">
    <location>
        <begin position="434"/>
        <end position="453"/>
    </location>
</feature>